<reference evidence="1" key="1">
    <citation type="submission" date="2005-10" db="EMBL/GenBank/DDBJ databases">
        <title>Complete sequence of chromosome 2 of Burkholderia sp. 383.</title>
        <authorList>
            <consortium name="US DOE Joint Genome Institute"/>
            <person name="Copeland A."/>
            <person name="Lucas S."/>
            <person name="Lapidus A."/>
            <person name="Barry K."/>
            <person name="Detter J.C."/>
            <person name="Glavina T."/>
            <person name="Hammon N."/>
            <person name="Israni S."/>
            <person name="Pitluck S."/>
            <person name="Chain P."/>
            <person name="Malfatti S."/>
            <person name="Shin M."/>
            <person name="Vergez L."/>
            <person name="Schmutz J."/>
            <person name="Larimer F."/>
            <person name="Land M."/>
            <person name="Kyrpides N."/>
            <person name="Lykidis A."/>
            <person name="Richardson P."/>
        </authorList>
    </citation>
    <scope>NUCLEOTIDE SEQUENCE [LARGE SCALE GENOMIC DNA]</scope>
    <source>
        <strain evidence="1">383</strain>
    </source>
</reference>
<dbReference type="EMBL" id="CP000152">
    <property type="protein sequence ID" value="ABB12921.1"/>
    <property type="molecule type" value="Genomic_DNA"/>
</dbReference>
<organism evidence="1 2">
    <name type="scientific">Burkholderia lata (strain ATCC 17760 / DSM 23089 / LMG 22485 / NCIMB 9086 / R18194 / 383)</name>
    <dbReference type="NCBI Taxonomy" id="482957"/>
    <lineage>
        <taxon>Bacteria</taxon>
        <taxon>Pseudomonadati</taxon>
        <taxon>Pseudomonadota</taxon>
        <taxon>Betaproteobacteria</taxon>
        <taxon>Burkholderiales</taxon>
        <taxon>Burkholderiaceae</taxon>
        <taxon>Burkholderia</taxon>
        <taxon>Burkholderia cepacia complex</taxon>
    </lineage>
</organism>
<dbReference type="Proteomes" id="UP000002705">
    <property type="component" value="Chromosome 2"/>
</dbReference>
<sequence>MSDNSTTCVPAMLCHLSRRMVPAIGFAAAVVAMSHGQWAAAAPAADSRTLPAVGTTWCYSVGEGRVTPMTLKAVHDGVASYDVGPAAAPMKIDEDIATYTTPNPARHGERRLIVFPLKQGKQWEDRFDETVTANIGRGWAWHYRYKAVASSEVIGTEKRQVGAGTYDTFVIVRTTSWTKSDPGTTDATLRDMNMHCDQPECTVSGYSKEVSWYAPSIGRVVLRANLQSGFEPSMADGAADESLKNAGSLVTELVGYGDDATCKAAQPSRFATVPSAPGFGFPMRMTDTWEFHMARDIARE</sequence>
<gene>
    <name evidence="1" type="ordered locus">Bcep18194_B2810</name>
</gene>
<accession>Q391E5</accession>
<dbReference type="PATRIC" id="fig|482957.22.peg.6620"/>
<protein>
    <submittedName>
        <fullName evidence="1">Uncharacterized protein</fullName>
    </submittedName>
</protein>
<name>Q391E5_BURL3</name>
<dbReference type="Gene3D" id="2.40.360.20">
    <property type="match status" value="1"/>
</dbReference>
<dbReference type="KEGG" id="bur:Bcep18194_B2810"/>
<dbReference type="HOGENOM" id="CLU_926453_0_0_4"/>
<keyword evidence="2" id="KW-1185">Reference proteome</keyword>
<evidence type="ECO:0000313" key="2">
    <source>
        <dbReference type="Proteomes" id="UP000002705"/>
    </source>
</evidence>
<evidence type="ECO:0000313" key="1">
    <source>
        <dbReference type="EMBL" id="ABB12921.1"/>
    </source>
</evidence>
<proteinExistence type="predicted"/>
<dbReference type="AlphaFoldDB" id="Q391E5"/>